<keyword evidence="4" id="KW-0560">Oxidoreductase</keyword>
<dbReference type="RefSeq" id="WP_242942787.1">
    <property type="nucleotide sequence ID" value="NZ_FWXW01000003.1"/>
</dbReference>
<dbReference type="GO" id="GO:0005506">
    <property type="term" value="F:iron ion binding"/>
    <property type="evidence" value="ECO:0007669"/>
    <property type="project" value="InterPro"/>
</dbReference>
<dbReference type="AlphaFoldDB" id="A0A1W2A1F6"/>
<dbReference type="GO" id="GO:0010181">
    <property type="term" value="F:FMN binding"/>
    <property type="evidence" value="ECO:0007669"/>
    <property type="project" value="InterPro"/>
</dbReference>
<protein>
    <submittedName>
        <fullName evidence="7">NADH-FMN oxidoreductase RutF, flavin reductase (DIM6/NTAB) family</fullName>
    </submittedName>
</protein>
<accession>A0A1W2A1F6</accession>
<dbReference type="PANTHER" id="PTHR30466">
    <property type="entry name" value="FLAVIN REDUCTASE"/>
    <property type="match status" value="1"/>
</dbReference>
<dbReference type="InterPro" id="IPR002563">
    <property type="entry name" value="Flavin_Rdtase-like_dom"/>
</dbReference>
<dbReference type="Proteomes" id="UP000192790">
    <property type="component" value="Unassembled WGS sequence"/>
</dbReference>
<evidence type="ECO:0000256" key="1">
    <source>
        <dbReference type="ARBA" id="ARBA00022448"/>
    </source>
</evidence>
<keyword evidence="8" id="KW-1185">Reference proteome</keyword>
<dbReference type="InterPro" id="IPR050268">
    <property type="entry name" value="NADH-dep_flavin_reductase"/>
</dbReference>
<evidence type="ECO:0000259" key="6">
    <source>
        <dbReference type="PROSITE" id="PS50903"/>
    </source>
</evidence>
<evidence type="ECO:0000256" key="3">
    <source>
        <dbReference type="ARBA" id="ARBA00022982"/>
    </source>
</evidence>
<evidence type="ECO:0000313" key="8">
    <source>
        <dbReference type="Proteomes" id="UP000192790"/>
    </source>
</evidence>
<keyword evidence="2" id="KW-0479">Metal-binding</keyword>
<keyword evidence="1" id="KW-0813">Transport</keyword>
<dbReference type="PROSITE" id="PS00202">
    <property type="entry name" value="RUBREDOXIN"/>
    <property type="match status" value="1"/>
</dbReference>
<dbReference type="Gene3D" id="2.20.28.10">
    <property type="match status" value="1"/>
</dbReference>
<feature type="domain" description="Rubredoxin-like" evidence="6">
    <location>
        <begin position="182"/>
        <end position="223"/>
    </location>
</feature>
<dbReference type="SUPFAM" id="SSF50475">
    <property type="entry name" value="FMN-binding split barrel"/>
    <property type="match status" value="1"/>
</dbReference>
<evidence type="ECO:0000256" key="4">
    <source>
        <dbReference type="ARBA" id="ARBA00023002"/>
    </source>
</evidence>
<dbReference type="InterPro" id="IPR024934">
    <property type="entry name" value="Rubredoxin-like_dom"/>
</dbReference>
<gene>
    <name evidence="7" type="ORF">SAMN02745168_1397</name>
</gene>
<dbReference type="CDD" id="cd00730">
    <property type="entry name" value="rubredoxin"/>
    <property type="match status" value="1"/>
</dbReference>
<dbReference type="InterPro" id="IPR024935">
    <property type="entry name" value="Rubredoxin_dom"/>
</dbReference>
<sequence length="223" mass="24410">MEEMKFDKSVFFDMSYGMYILGVMDGERPTGCVVNTVFQITSEPSVVAVSVNHDNYTNGCIKKTGMFTVSILSESAPQEVIGTFGFKSGKDTDKFASVPYTMNEAGLPFLPDNTCGTLTCKVVDSAELSTHTVFFAQVIGGVRRAAGDPMTYSYYHKVKNGKAPKNAPTYLKDEDIPKTAPAEKWVCGICGYVYDGSQGPFESLPDDWKCPVCGAPKEMFKKQ</sequence>
<dbReference type="SMART" id="SM00903">
    <property type="entry name" value="Flavin_Reduct"/>
    <property type="match status" value="1"/>
</dbReference>
<reference evidence="7 8" key="1">
    <citation type="submission" date="2017-04" db="EMBL/GenBank/DDBJ databases">
        <authorList>
            <person name="Afonso C.L."/>
            <person name="Miller P.J."/>
            <person name="Scott M.A."/>
            <person name="Spackman E."/>
            <person name="Goraichik I."/>
            <person name="Dimitrov K.M."/>
            <person name="Suarez D.L."/>
            <person name="Swayne D.E."/>
        </authorList>
    </citation>
    <scope>NUCLEOTIDE SEQUENCE [LARGE SCALE GENOMIC DNA]</scope>
    <source>
        <strain evidence="7 8">DSM 12816</strain>
    </source>
</reference>
<evidence type="ECO:0000313" key="7">
    <source>
        <dbReference type="EMBL" id="SMC54515.1"/>
    </source>
</evidence>
<dbReference type="InterPro" id="IPR018527">
    <property type="entry name" value="Rubredoxin_Fe_BS"/>
</dbReference>
<dbReference type="EMBL" id="FWXW01000003">
    <property type="protein sequence ID" value="SMC54515.1"/>
    <property type="molecule type" value="Genomic_DNA"/>
</dbReference>
<evidence type="ECO:0000256" key="2">
    <source>
        <dbReference type="ARBA" id="ARBA00022723"/>
    </source>
</evidence>
<dbReference type="Pfam" id="PF00301">
    <property type="entry name" value="Rubredoxin"/>
    <property type="match status" value="1"/>
</dbReference>
<keyword evidence="3" id="KW-0249">Electron transport</keyword>
<dbReference type="InterPro" id="IPR012349">
    <property type="entry name" value="Split_barrel_FMN-bd"/>
</dbReference>
<dbReference type="Gene3D" id="2.30.110.10">
    <property type="entry name" value="Electron Transport, Fmn-binding Protein, Chain A"/>
    <property type="match status" value="1"/>
</dbReference>
<proteinExistence type="predicted"/>
<dbReference type="SUPFAM" id="SSF57802">
    <property type="entry name" value="Rubredoxin-like"/>
    <property type="match status" value="1"/>
</dbReference>
<dbReference type="STRING" id="1122930.SAMN02745168_1397"/>
<dbReference type="GO" id="GO:0042602">
    <property type="term" value="F:riboflavin reductase (NADPH) activity"/>
    <property type="evidence" value="ECO:0007669"/>
    <property type="project" value="TreeGrafter"/>
</dbReference>
<name>A0A1W2A1F6_9FIRM</name>
<dbReference type="PROSITE" id="PS50903">
    <property type="entry name" value="RUBREDOXIN_LIKE"/>
    <property type="match status" value="1"/>
</dbReference>
<dbReference type="PANTHER" id="PTHR30466:SF1">
    <property type="entry name" value="FMN REDUCTASE (NADH) RUTF"/>
    <property type="match status" value="1"/>
</dbReference>
<keyword evidence="5" id="KW-0408">Iron</keyword>
<organism evidence="7 8">
    <name type="scientific">Papillibacter cinnamivorans DSM 12816</name>
    <dbReference type="NCBI Taxonomy" id="1122930"/>
    <lineage>
        <taxon>Bacteria</taxon>
        <taxon>Bacillati</taxon>
        <taxon>Bacillota</taxon>
        <taxon>Clostridia</taxon>
        <taxon>Eubacteriales</taxon>
        <taxon>Oscillospiraceae</taxon>
        <taxon>Papillibacter</taxon>
    </lineage>
</organism>
<evidence type="ECO:0000256" key="5">
    <source>
        <dbReference type="ARBA" id="ARBA00023004"/>
    </source>
</evidence>
<dbReference type="Pfam" id="PF01613">
    <property type="entry name" value="Flavin_Reduct"/>
    <property type="match status" value="1"/>
</dbReference>